<organism evidence="5 6">
    <name type="scientific">Candidatus Methylopumilus rimovensis</name>
    <dbReference type="NCBI Taxonomy" id="2588535"/>
    <lineage>
        <taxon>Bacteria</taxon>
        <taxon>Pseudomonadati</taxon>
        <taxon>Pseudomonadota</taxon>
        <taxon>Betaproteobacteria</taxon>
        <taxon>Nitrosomonadales</taxon>
        <taxon>Methylophilaceae</taxon>
        <taxon>Candidatus Methylopumilus</taxon>
    </lineage>
</organism>
<keyword evidence="2 4" id="KW-0378">Hydrolase</keyword>
<feature type="site" description="Important for substrate specificity" evidence="4">
    <location>
        <position position="154"/>
    </location>
</feature>
<comment type="subcellular location">
    <subcellularLocation>
        <location evidence="4">Cytoplasm</location>
    </subcellularLocation>
</comment>
<dbReference type="InterPro" id="IPR029001">
    <property type="entry name" value="ITPase-like_fam"/>
</dbReference>
<dbReference type="CDD" id="cd00555">
    <property type="entry name" value="Maf"/>
    <property type="match status" value="1"/>
</dbReference>
<evidence type="ECO:0000256" key="4">
    <source>
        <dbReference type="HAMAP-Rule" id="MF_00528"/>
    </source>
</evidence>
<feature type="active site" description="Proton acceptor" evidence="4">
    <location>
        <position position="69"/>
    </location>
</feature>
<reference evidence="5 6" key="1">
    <citation type="journal article" date="2019" name="ISME J.">
        <title>Evolution in action: habitat transition from sediment to the pelagial leads to genome streamlining in Methylophilaceae.</title>
        <authorList>
            <person name="Salcher M."/>
            <person name="Schaefle D."/>
            <person name="Kaspar M."/>
            <person name="Neuenschwander S.M."/>
            <person name="Ghai R."/>
        </authorList>
    </citation>
    <scope>NUCLEOTIDE SEQUENCE [LARGE SCALE GENOMIC DNA]</scope>
    <source>
        <strain evidence="5 6">MMS-RI-1</strain>
    </source>
</reference>
<keyword evidence="4" id="KW-0963">Cytoplasm</keyword>
<dbReference type="NCBIfam" id="TIGR00172">
    <property type="entry name" value="maf"/>
    <property type="match status" value="1"/>
</dbReference>
<comment type="similarity">
    <text evidence="4">Belongs to the Maf family. YceF subfamily.</text>
</comment>
<dbReference type="PIRSF" id="PIRSF006305">
    <property type="entry name" value="Maf"/>
    <property type="match status" value="1"/>
</dbReference>
<evidence type="ECO:0000256" key="1">
    <source>
        <dbReference type="ARBA" id="ARBA00001968"/>
    </source>
</evidence>
<dbReference type="GO" id="GO:0005737">
    <property type="term" value="C:cytoplasm"/>
    <property type="evidence" value="ECO:0007669"/>
    <property type="project" value="UniProtKB-SubCell"/>
</dbReference>
<protein>
    <recommendedName>
        <fullName evidence="4">7-methyl-GTP pyrophosphatase</fullName>
        <shortName evidence="4">m(7)GTP pyrophosphatase</shortName>
        <ecNumber evidence="4">3.6.1.-</ecNumber>
    </recommendedName>
</protein>
<dbReference type="KEGG" id="mrk:FIT61_03355"/>
<dbReference type="PANTHER" id="PTHR43213:SF5">
    <property type="entry name" value="BIFUNCTIONAL DTTP_UTP PYROPHOSPHATASE_METHYLTRANSFERASE PROTEIN-RELATED"/>
    <property type="match status" value="1"/>
</dbReference>
<comment type="cofactor">
    <cofactor evidence="1 4">
        <name>a divalent metal cation</name>
        <dbReference type="ChEBI" id="CHEBI:60240"/>
    </cofactor>
</comment>
<evidence type="ECO:0000256" key="2">
    <source>
        <dbReference type="ARBA" id="ARBA00022801"/>
    </source>
</evidence>
<accession>A0AAE6FSZ2</accession>
<dbReference type="GO" id="GO:0047429">
    <property type="term" value="F:nucleoside triphosphate diphosphatase activity"/>
    <property type="evidence" value="ECO:0007669"/>
    <property type="project" value="InterPro"/>
</dbReference>
<comment type="catalytic activity">
    <reaction evidence="4">
        <text>N(7)-methyl-GTP + H2O = N(7)-methyl-GMP + diphosphate + H(+)</text>
        <dbReference type="Rhea" id="RHEA:58744"/>
        <dbReference type="ChEBI" id="CHEBI:15377"/>
        <dbReference type="ChEBI" id="CHEBI:15378"/>
        <dbReference type="ChEBI" id="CHEBI:33019"/>
        <dbReference type="ChEBI" id="CHEBI:58285"/>
        <dbReference type="ChEBI" id="CHEBI:87133"/>
    </reaction>
</comment>
<sequence>MITLVLASSSPYRRELLLRFKLPFDVFSPDIDESPYIGENAKEISVRLAREKAFKVAPHYSNSLIIGSDQTAECQDQIIEKPNTHELAIKQLQLLSGKVVTFYTSLCLLNTQTKKLQECVVDFEVKYKELNLEIINSYLLKEQPYNCVGSVKSEGLGITLLDYIKGEDPTALIGLPLIKLSNMLRNESVTF</sequence>
<evidence type="ECO:0000313" key="5">
    <source>
        <dbReference type="EMBL" id="QDD13488.1"/>
    </source>
</evidence>
<dbReference type="InterPro" id="IPR003697">
    <property type="entry name" value="Maf-like"/>
</dbReference>
<gene>
    <name evidence="5" type="primary">maf</name>
    <name evidence="5" type="ORF">FIT61_03355</name>
</gene>
<evidence type="ECO:0000313" key="6">
    <source>
        <dbReference type="Proteomes" id="UP000312102"/>
    </source>
</evidence>
<comment type="function">
    <text evidence="4">Nucleoside triphosphate pyrophosphatase that hydrolyzes 7-methyl-GTP (m(7)GTP). May have a dual role in cell division arrest and in preventing the incorporation of modified nucleotides into cellular nucleic acids.</text>
</comment>
<dbReference type="EMBL" id="CP040986">
    <property type="protein sequence ID" value="QDD13488.1"/>
    <property type="molecule type" value="Genomic_DNA"/>
</dbReference>
<dbReference type="HAMAP" id="MF_00528">
    <property type="entry name" value="Maf"/>
    <property type="match status" value="1"/>
</dbReference>
<dbReference type="Proteomes" id="UP000312102">
    <property type="component" value="Chromosome"/>
</dbReference>
<keyword evidence="6" id="KW-1185">Reference proteome</keyword>
<dbReference type="GO" id="GO:0009117">
    <property type="term" value="P:nucleotide metabolic process"/>
    <property type="evidence" value="ECO:0007669"/>
    <property type="project" value="UniProtKB-KW"/>
</dbReference>
<keyword evidence="3 4" id="KW-0546">Nucleotide metabolism</keyword>
<dbReference type="RefSeq" id="WP_139883254.1">
    <property type="nucleotide sequence ID" value="NZ_CP040986.1"/>
</dbReference>
<dbReference type="AlphaFoldDB" id="A0AAE6FSZ2"/>
<evidence type="ECO:0000256" key="3">
    <source>
        <dbReference type="ARBA" id="ARBA00023080"/>
    </source>
</evidence>
<proteinExistence type="inferred from homology"/>
<dbReference type="Gene3D" id="3.90.950.10">
    <property type="match status" value="1"/>
</dbReference>
<dbReference type="EC" id="3.6.1.-" evidence="4"/>
<name>A0AAE6FSZ2_9PROT</name>
<feature type="site" description="Important for substrate specificity" evidence="4">
    <location>
        <position position="12"/>
    </location>
</feature>
<feature type="site" description="Important for substrate specificity" evidence="4">
    <location>
        <position position="70"/>
    </location>
</feature>
<comment type="caution">
    <text evidence="4">Lacks conserved residue(s) required for the propagation of feature annotation.</text>
</comment>
<dbReference type="Pfam" id="PF02545">
    <property type="entry name" value="Maf"/>
    <property type="match status" value="1"/>
</dbReference>
<dbReference type="PANTHER" id="PTHR43213">
    <property type="entry name" value="BIFUNCTIONAL DTTP/UTP PYROPHOSPHATASE/METHYLTRANSFERASE PROTEIN-RELATED"/>
    <property type="match status" value="1"/>
</dbReference>
<dbReference type="SUPFAM" id="SSF52972">
    <property type="entry name" value="ITPase-like"/>
    <property type="match status" value="1"/>
</dbReference>